<sequence>MNIYKLFRTTFYRVFLMRHISLVNDIKHLRSPNAVNVRGRKLCPITFDILTCNNTIHIDGVLYSIKGFSQWIRSELDKDYDRLCGLCKLSELFKEKSFFIKFMHIRSPMTNTLYDISTLTVIYDVFILQYYVAPIHCVYDFITKYIDDYRNP</sequence>
<reference evidence="1" key="1">
    <citation type="journal article" date="2020" name="Nature">
        <title>Giant virus diversity and host interactions through global metagenomics.</title>
        <authorList>
            <person name="Schulz F."/>
            <person name="Roux S."/>
            <person name="Paez-Espino D."/>
            <person name="Jungbluth S."/>
            <person name="Walsh D.A."/>
            <person name="Denef V.J."/>
            <person name="McMahon K.D."/>
            <person name="Konstantinidis K.T."/>
            <person name="Eloe-Fadrosh E.A."/>
            <person name="Kyrpides N.C."/>
            <person name="Woyke T."/>
        </authorList>
    </citation>
    <scope>NUCLEOTIDE SEQUENCE</scope>
    <source>
        <strain evidence="1">GVMAG-S-1101164-67</strain>
    </source>
</reference>
<accession>A0A6C0JXG0</accession>
<name>A0A6C0JXG0_9ZZZZ</name>
<dbReference type="AlphaFoldDB" id="A0A6C0JXG0"/>
<protein>
    <submittedName>
        <fullName evidence="1">Uncharacterized protein</fullName>
    </submittedName>
</protein>
<organism evidence="1">
    <name type="scientific">viral metagenome</name>
    <dbReference type="NCBI Taxonomy" id="1070528"/>
    <lineage>
        <taxon>unclassified sequences</taxon>
        <taxon>metagenomes</taxon>
        <taxon>organismal metagenomes</taxon>
    </lineage>
</organism>
<proteinExistence type="predicted"/>
<evidence type="ECO:0000313" key="1">
    <source>
        <dbReference type="EMBL" id="QHU10073.1"/>
    </source>
</evidence>
<dbReference type="EMBL" id="MN740749">
    <property type="protein sequence ID" value="QHU10073.1"/>
    <property type="molecule type" value="Genomic_DNA"/>
</dbReference>